<protein>
    <submittedName>
        <fullName evidence="3">Glycine betaine/proline transport system substrate-binding protein</fullName>
    </submittedName>
</protein>
<dbReference type="GO" id="GO:0043190">
    <property type="term" value="C:ATP-binding cassette (ABC) transporter complex"/>
    <property type="evidence" value="ECO:0007669"/>
    <property type="project" value="InterPro"/>
</dbReference>
<evidence type="ECO:0000313" key="3">
    <source>
        <dbReference type="EMBL" id="PTX61332.1"/>
    </source>
</evidence>
<dbReference type="Gene3D" id="3.40.190.100">
    <property type="entry name" value="Glycine betaine-binding periplasmic protein, domain 2"/>
    <property type="match status" value="1"/>
</dbReference>
<reference evidence="3 4" key="1">
    <citation type="submission" date="2018-04" db="EMBL/GenBank/DDBJ databases">
        <title>Genomic Encyclopedia of Archaeal and Bacterial Type Strains, Phase II (KMG-II): from individual species to whole genera.</title>
        <authorList>
            <person name="Goeker M."/>
        </authorList>
    </citation>
    <scope>NUCLEOTIDE SEQUENCE [LARGE SCALE GENOMIC DNA]</scope>
    <source>
        <strain evidence="3 4">DSM 45787</strain>
    </source>
</reference>
<gene>
    <name evidence="3" type="ORF">C8P63_107127</name>
</gene>
<accession>A0A2T6BZ35</accession>
<name>A0A2T6BZ35_9BACL</name>
<comment type="caution">
    <text evidence="3">The sequence shown here is derived from an EMBL/GenBank/DDBJ whole genome shotgun (WGS) entry which is preliminary data.</text>
</comment>
<dbReference type="AlphaFoldDB" id="A0A2T6BZ35"/>
<dbReference type="Gene3D" id="3.40.190.10">
    <property type="entry name" value="Periplasmic binding protein-like II"/>
    <property type="match status" value="1"/>
</dbReference>
<evidence type="ECO:0000256" key="1">
    <source>
        <dbReference type="SAM" id="SignalP"/>
    </source>
</evidence>
<dbReference type="Proteomes" id="UP000244240">
    <property type="component" value="Unassembled WGS sequence"/>
</dbReference>
<proteinExistence type="predicted"/>
<dbReference type="Pfam" id="PF04069">
    <property type="entry name" value="OpuAC"/>
    <property type="match status" value="1"/>
</dbReference>
<dbReference type="RefSeq" id="WP_245920758.1">
    <property type="nucleotide sequence ID" value="NZ_QBKR01000007.1"/>
</dbReference>
<feature type="domain" description="ABC-type glycine betaine transport system substrate-binding" evidence="2">
    <location>
        <begin position="41"/>
        <end position="320"/>
    </location>
</feature>
<dbReference type="CDD" id="cd13641">
    <property type="entry name" value="PBP2_HisX_like"/>
    <property type="match status" value="1"/>
</dbReference>
<dbReference type="PROSITE" id="PS51257">
    <property type="entry name" value="PROKAR_LIPOPROTEIN"/>
    <property type="match status" value="1"/>
</dbReference>
<dbReference type="EMBL" id="QBKR01000007">
    <property type="protein sequence ID" value="PTX61332.1"/>
    <property type="molecule type" value="Genomic_DNA"/>
</dbReference>
<dbReference type="GO" id="GO:0022857">
    <property type="term" value="F:transmembrane transporter activity"/>
    <property type="evidence" value="ECO:0007669"/>
    <property type="project" value="InterPro"/>
</dbReference>
<sequence>MKFLSGKWLKKGAFIFMSVLLILSLAACAAPPETKEGKDRPIVFADPGWDSIRFHNSVAQTIIERGYGYKTDVIPGSTPNTLTGLEQGDIQVLMEVWTGNIKEQWEKMLDSGNVIKVSTNFDDNRQGFYVPTYVIKGDKERGIKPMAPDLESVQDLARYKDLFKDPETPGKGRIVGSPSGWAVDKILEEKVKTYGLDKEFTYFRPGSDAALSSSLTKAYKNGDPWVGYYWEPTWIMGQYDMTLLKEPDYDKKKWEEGYGTEFPVEPVEVAVHKSLPDRAPEVNDFLKKYQTSTELTNEALAYMQKNKADADQTAQWFLKEHEEVWTPWVSEDAAKKVKEFLK</sequence>
<evidence type="ECO:0000259" key="2">
    <source>
        <dbReference type="Pfam" id="PF04069"/>
    </source>
</evidence>
<dbReference type="SUPFAM" id="SSF53850">
    <property type="entry name" value="Periplasmic binding protein-like II"/>
    <property type="match status" value="1"/>
</dbReference>
<keyword evidence="4" id="KW-1185">Reference proteome</keyword>
<keyword evidence="1" id="KW-0732">Signal</keyword>
<evidence type="ECO:0000313" key="4">
    <source>
        <dbReference type="Proteomes" id="UP000244240"/>
    </source>
</evidence>
<feature type="signal peptide" evidence="1">
    <location>
        <begin position="1"/>
        <end position="29"/>
    </location>
</feature>
<organism evidence="3 4">
    <name type="scientific">Melghirimyces profundicolus</name>
    <dbReference type="NCBI Taxonomy" id="1242148"/>
    <lineage>
        <taxon>Bacteria</taxon>
        <taxon>Bacillati</taxon>
        <taxon>Bacillota</taxon>
        <taxon>Bacilli</taxon>
        <taxon>Bacillales</taxon>
        <taxon>Thermoactinomycetaceae</taxon>
        <taxon>Melghirimyces</taxon>
    </lineage>
</organism>
<dbReference type="InterPro" id="IPR007210">
    <property type="entry name" value="ABC_Gly_betaine_transp_sub-bd"/>
</dbReference>
<feature type="chain" id="PRO_5015518263" evidence="1">
    <location>
        <begin position="30"/>
        <end position="342"/>
    </location>
</feature>